<protein>
    <submittedName>
        <fullName evidence="7">O-antigen polymerase</fullName>
    </submittedName>
</protein>
<name>A0A0G1ZWC4_9BACT</name>
<dbReference type="AlphaFoldDB" id="A0A0G1ZWC4"/>
<feature type="transmembrane region" description="Helical" evidence="5">
    <location>
        <begin position="137"/>
        <end position="155"/>
    </location>
</feature>
<dbReference type="GO" id="GO:0016020">
    <property type="term" value="C:membrane"/>
    <property type="evidence" value="ECO:0007669"/>
    <property type="project" value="UniProtKB-SubCell"/>
</dbReference>
<dbReference type="InterPro" id="IPR051533">
    <property type="entry name" value="WaaL-like"/>
</dbReference>
<feature type="transmembrane region" description="Helical" evidence="5">
    <location>
        <begin position="377"/>
        <end position="397"/>
    </location>
</feature>
<feature type="transmembrane region" description="Helical" evidence="5">
    <location>
        <begin position="262"/>
        <end position="282"/>
    </location>
</feature>
<comment type="subcellular location">
    <subcellularLocation>
        <location evidence="1">Membrane</location>
        <topology evidence="1">Multi-pass membrane protein</topology>
    </subcellularLocation>
</comment>
<dbReference type="PANTHER" id="PTHR37422:SF13">
    <property type="entry name" value="LIPOPOLYSACCHARIDE BIOSYNTHESIS PROTEIN PA4999-RELATED"/>
    <property type="match status" value="1"/>
</dbReference>
<evidence type="ECO:0000256" key="3">
    <source>
        <dbReference type="ARBA" id="ARBA00022989"/>
    </source>
</evidence>
<evidence type="ECO:0000256" key="1">
    <source>
        <dbReference type="ARBA" id="ARBA00004141"/>
    </source>
</evidence>
<evidence type="ECO:0000256" key="5">
    <source>
        <dbReference type="SAM" id="Phobius"/>
    </source>
</evidence>
<evidence type="ECO:0000256" key="4">
    <source>
        <dbReference type="ARBA" id="ARBA00023136"/>
    </source>
</evidence>
<dbReference type="EMBL" id="LCRH01000021">
    <property type="protein sequence ID" value="KKW32647.1"/>
    <property type="molecule type" value="Genomic_DNA"/>
</dbReference>
<dbReference type="InterPro" id="IPR007016">
    <property type="entry name" value="O-antigen_ligase-rel_domated"/>
</dbReference>
<dbReference type="Proteomes" id="UP000034054">
    <property type="component" value="Unassembled WGS sequence"/>
</dbReference>
<feature type="transmembrane region" description="Helical" evidence="5">
    <location>
        <begin position="404"/>
        <end position="421"/>
    </location>
</feature>
<sequence>MLAVLLILTATFAVLTWSDLHKGLFLLVAVLPSYLLRTELFGVPTTLLEMLLVAFVVVWILRRHFPILLLFKEGLGVVSVSVLLILLSSTLAVFVAPDMTSALGAWKAYFLEPILLFFVVRYELVHGDLLVSKLFEALGLCAIALSLVAIFQWLTGMGLPIPWDIERRVTSVFDYPNALGLFLGPIVVIGFLKFLTPPSPPLERVGNLVSPSPLHKEGLRGVWLLVTILSSIAIILAQSEAAIVSIVATLLLAGLIHRKTRVLSSSLLVLLVLLILLLPPLLSKLTLQDYSGGVRLSQWSETIDMLGDHWFLGAGLSGYPTVFEPYHQATHLEIFQYPHNIILNIWVELGLLGLIAFIVLAWQIFHRFHLTTYPPNHLTTFAFLALLQMSIHGLVDVPYFKNDLAILTWILLAIVFTYARHTPSLSKTS</sequence>
<feature type="transmembrane region" description="Helical" evidence="5">
    <location>
        <begin position="223"/>
        <end position="256"/>
    </location>
</feature>
<feature type="transmembrane region" description="Helical" evidence="5">
    <location>
        <begin position="74"/>
        <end position="96"/>
    </location>
</feature>
<proteinExistence type="predicted"/>
<dbReference type="Pfam" id="PF04932">
    <property type="entry name" value="Wzy_C"/>
    <property type="match status" value="1"/>
</dbReference>
<feature type="transmembrane region" description="Helical" evidence="5">
    <location>
        <begin position="42"/>
        <end position="62"/>
    </location>
</feature>
<reference evidence="7 8" key="1">
    <citation type="journal article" date="2015" name="Nature">
        <title>rRNA introns, odd ribosomes, and small enigmatic genomes across a large radiation of phyla.</title>
        <authorList>
            <person name="Brown C.T."/>
            <person name="Hug L.A."/>
            <person name="Thomas B.C."/>
            <person name="Sharon I."/>
            <person name="Castelle C.J."/>
            <person name="Singh A."/>
            <person name="Wilkins M.J."/>
            <person name="Williams K.H."/>
            <person name="Banfield J.F."/>
        </authorList>
    </citation>
    <scope>NUCLEOTIDE SEQUENCE [LARGE SCALE GENOMIC DNA]</scope>
</reference>
<keyword evidence="2 5" id="KW-0812">Transmembrane</keyword>
<evidence type="ECO:0000313" key="8">
    <source>
        <dbReference type="Proteomes" id="UP000034054"/>
    </source>
</evidence>
<feature type="transmembrane region" description="Helical" evidence="5">
    <location>
        <begin position="175"/>
        <end position="195"/>
    </location>
</feature>
<feature type="domain" description="O-antigen ligase-related" evidence="6">
    <location>
        <begin position="226"/>
        <end position="358"/>
    </location>
</feature>
<evidence type="ECO:0000259" key="6">
    <source>
        <dbReference type="Pfam" id="PF04932"/>
    </source>
</evidence>
<feature type="transmembrane region" description="Helical" evidence="5">
    <location>
        <begin position="341"/>
        <end position="365"/>
    </location>
</feature>
<evidence type="ECO:0000256" key="2">
    <source>
        <dbReference type="ARBA" id="ARBA00022692"/>
    </source>
</evidence>
<dbReference type="PANTHER" id="PTHR37422">
    <property type="entry name" value="TEICHURONIC ACID BIOSYNTHESIS PROTEIN TUAE"/>
    <property type="match status" value="1"/>
</dbReference>
<keyword evidence="3 5" id="KW-1133">Transmembrane helix</keyword>
<gene>
    <name evidence="7" type="ORF">UY76_C0021G0018</name>
</gene>
<organism evidence="7 8">
    <name type="scientific">Candidatus Uhrbacteria bacterium GW2011_GWA2_52_8d</name>
    <dbReference type="NCBI Taxonomy" id="1618979"/>
    <lineage>
        <taxon>Bacteria</taxon>
        <taxon>Candidatus Uhriibacteriota</taxon>
    </lineage>
</organism>
<accession>A0A0G1ZWC4</accession>
<comment type="caution">
    <text evidence="7">The sequence shown here is derived from an EMBL/GenBank/DDBJ whole genome shotgun (WGS) entry which is preliminary data.</text>
</comment>
<evidence type="ECO:0000313" key="7">
    <source>
        <dbReference type="EMBL" id="KKW32647.1"/>
    </source>
</evidence>
<keyword evidence="4 5" id="KW-0472">Membrane</keyword>